<dbReference type="RefSeq" id="WP_170316361.1">
    <property type="nucleotide sequence ID" value="NZ_BMSQ01000003.1"/>
</dbReference>
<proteinExistence type="predicted"/>
<organism evidence="2 3">
    <name type="scientific">Streptomyces spectabilis</name>
    <dbReference type="NCBI Taxonomy" id="68270"/>
    <lineage>
        <taxon>Bacteria</taxon>
        <taxon>Bacillati</taxon>
        <taxon>Actinomycetota</taxon>
        <taxon>Actinomycetes</taxon>
        <taxon>Kitasatosporales</taxon>
        <taxon>Streptomycetaceae</taxon>
        <taxon>Streptomyces</taxon>
    </lineage>
</organism>
<name>A0A7W8AN09_STRST</name>
<dbReference type="AlphaFoldDB" id="A0A7W8AN09"/>
<dbReference type="EMBL" id="JACHJD010000001">
    <property type="protein sequence ID" value="MBB5101416.1"/>
    <property type="molecule type" value="Genomic_DNA"/>
</dbReference>
<comment type="caution">
    <text evidence="2">The sequence shown here is derived from an EMBL/GenBank/DDBJ whole genome shotgun (WGS) entry which is preliminary data.</text>
</comment>
<keyword evidence="3" id="KW-1185">Reference proteome</keyword>
<protein>
    <submittedName>
        <fullName evidence="2">Uncharacterized protein</fullName>
    </submittedName>
</protein>
<evidence type="ECO:0000256" key="1">
    <source>
        <dbReference type="SAM" id="MobiDB-lite"/>
    </source>
</evidence>
<reference evidence="2 3" key="1">
    <citation type="submission" date="2020-08" db="EMBL/GenBank/DDBJ databases">
        <title>Genomic Encyclopedia of Type Strains, Phase III (KMG-III): the genomes of soil and plant-associated and newly described type strains.</title>
        <authorList>
            <person name="Whitman W."/>
        </authorList>
    </citation>
    <scope>NUCLEOTIDE SEQUENCE [LARGE SCALE GENOMIC DNA]</scope>
    <source>
        <strain evidence="2 3">CECT 3146</strain>
    </source>
</reference>
<accession>A0A7W8AN09</accession>
<gene>
    <name evidence="2" type="ORF">FHS40_000469</name>
</gene>
<evidence type="ECO:0000313" key="3">
    <source>
        <dbReference type="Proteomes" id="UP000549009"/>
    </source>
</evidence>
<feature type="region of interest" description="Disordered" evidence="1">
    <location>
        <begin position="1"/>
        <end position="48"/>
    </location>
</feature>
<sequence>MKARQGGLSVEEAQQRFAEATSPEEQRNVIGAMQPKAKGRATWSLKVG</sequence>
<evidence type="ECO:0000313" key="2">
    <source>
        <dbReference type="EMBL" id="MBB5101416.1"/>
    </source>
</evidence>
<dbReference type="Proteomes" id="UP000549009">
    <property type="component" value="Unassembled WGS sequence"/>
</dbReference>